<dbReference type="STRING" id="44576.SAMN05421881_10607"/>
<protein>
    <submittedName>
        <fullName evidence="2">Type-1V conjugative transfer system mating pair stabilisation</fullName>
    </submittedName>
</protein>
<sequence length="651" mass="70496">MKRLRSFWFWLAIILPVSTFADSLNDAFDEAIHFGKHKNTGMFSNIDDQTISDKLPYYGVLPIESDLFQSGQGQLTQPGIDKVSNCASYTPSGNAVLDQECDAVNFIAGHPQMMQHIPIAPNDSILKNTINARSNAPAVFQSTGITAHADGQCTVQTHTLPSVEAARSCVNVKEIDPQACLAPRNIVLAQNPHPVTGEITYTVIASDYDMSACDHLEFDPAYQHLDGECASTVPTFPLPSGIGIRDVAPDGCFVMRHGYAGVTGVEDRSECELFETDPSCTFQRAGACLQSLDLEGYPQPICVEQEQHYRCTTAVSVENTVLNCAGWKFCLNGNCFDTGHEHDTDFVQAMPWVEAAREAGVYLNENTLRLFDGDVGKCRVKLGGVMNCCKPSAGGSAFNNNLLFNISVQAGKNVLTYGSKYLYDALYASSAPDWLVKGMSALYGVDPLKVPASGLLSAWSPSLSYFGFTVSLGEIAPGFVSSLTGIGVAQTNLFGSGLYVGFDPGSLAISIAIMVVQELLSCEPDEQILAMKKGENLCQRVGTYCSRRFFGVCLERKRSYCCYNSRLGRLINAQGRAQIGKGWGSARNPSCSGFTQAEFASIDFAALDLSEFAREVMAAVKLPNASDLSSNAQDVITGRMQSYYDTGNQIE</sequence>
<keyword evidence="3" id="KW-1185">Reference proteome</keyword>
<evidence type="ECO:0000313" key="2">
    <source>
        <dbReference type="EMBL" id="SDY75572.1"/>
    </source>
</evidence>
<reference evidence="2 3" key="1">
    <citation type="submission" date="2016-10" db="EMBL/GenBank/DDBJ databases">
        <authorList>
            <person name="de Groot N.N."/>
        </authorList>
    </citation>
    <scope>NUCLEOTIDE SEQUENCE [LARGE SCALE GENOMIC DNA]</scope>
    <source>
        <strain evidence="2 3">Nm1</strain>
    </source>
</reference>
<accession>A0A1H3MFT6</accession>
<evidence type="ECO:0000256" key="1">
    <source>
        <dbReference type="SAM" id="SignalP"/>
    </source>
</evidence>
<dbReference type="AlphaFoldDB" id="A0A1H3MFT6"/>
<dbReference type="Pfam" id="PF06986">
    <property type="entry name" value="F_T4SS_TraN"/>
    <property type="match status" value="2"/>
</dbReference>
<dbReference type="EMBL" id="FNOY01000060">
    <property type="protein sequence ID" value="SDY75572.1"/>
    <property type="molecule type" value="Genomic_DNA"/>
</dbReference>
<dbReference type="RefSeq" id="WP_090415331.1">
    <property type="nucleotide sequence ID" value="NZ_FNOY01000060.1"/>
</dbReference>
<dbReference type="InterPro" id="IPR014121">
    <property type="entry name" value="TraN_Ftype"/>
</dbReference>
<feature type="chain" id="PRO_5011444854" evidence="1">
    <location>
        <begin position="22"/>
        <end position="651"/>
    </location>
</feature>
<feature type="signal peptide" evidence="1">
    <location>
        <begin position="1"/>
        <end position="21"/>
    </location>
</feature>
<proteinExistence type="predicted"/>
<evidence type="ECO:0000313" key="3">
    <source>
        <dbReference type="Proteomes" id="UP000198640"/>
    </source>
</evidence>
<name>A0A1H3MFT6_9PROT</name>
<organism evidence="2 3">
    <name type="scientific">Nitrosomonas halophila</name>
    <dbReference type="NCBI Taxonomy" id="44576"/>
    <lineage>
        <taxon>Bacteria</taxon>
        <taxon>Pseudomonadati</taxon>
        <taxon>Pseudomonadota</taxon>
        <taxon>Betaproteobacteria</taxon>
        <taxon>Nitrosomonadales</taxon>
        <taxon>Nitrosomonadaceae</taxon>
        <taxon>Nitrosomonas</taxon>
    </lineage>
</organism>
<keyword evidence="1" id="KW-0732">Signal</keyword>
<gene>
    <name evidence="2" type="ORF">SAMN05421881_10607</name>
</gene>
<dbReference type="OrthoDB" id="5297981at2"/>
<dbReference type="Proteomes" id="UP000198640">
    <property type="component" value="Unassembled WGS sequence"/>
</dbReference>